<protein>
    <submittedName>
        <fullName evidence="1">Uncharacterized protein</fullName>
    </submittedName>
</protein>
<evidence type="ECO:0000313" key="2">
    <source>
        <dbReference type="Proteomes" id="UP000824881"/>
    </source>
</evidence>
<comment type="caution">
    <text evidence="1">The sequence shown here is derived from an EMBL/GenBank/DDBJ whole genome shotgun (WGS) entry which is preliminary data.</text>
</comment>
<keyword evidence="2" id="KW-1185">Reference proteome</keyword>
<name>A0ACB7IP28_PLECO</name>
<accession>A0ACB7IP28</accession>
<proteinExistence type="predicted"/>
<organism evidence="1 2">
    <name type="scientific">Pleurotus cornucopiae</name>
    <name type="common">Cornucopia mushroom</name>
    <dbReference type="NCBI Taxonomy" id="5321"/>
    <lineage>
        <taxon>Eukaryota</taxon>
        <taxon>Fungi</taxon>
        <taxon>Dikarya</taxon>
        <taxon>Basidiomycota</taxon>
        <taxon>Agaricomycotina</taxon>
        <taxon>Agaricomycetes</taxon>
        <taxon>Agaricomycetidae</taxon>
        <taxon>Agaricales</taxon>
        <taxon>Pleurotineae</taxon>
        <taxon>Pleurotaceae</taxon>
        <taxon>Pleurotus</taxon>
    </lineage>
</organism>
<sequence length="439" mass="49538">MRGLIYRFFFSRNARNEKFSQLLLPPETTPVELVFEIIAIIAPEDDDHNPPEYIQYVPASEREAISTLAAASLVSRAWNAICRRYMFGRVCVSTKNPSARLSFVHFEAPHLSEYIRKLHLWWNKDSCTAAEWFPECFCRLRNLRQLDISGVSGGNLNLSTAPAPLATGIVTMLACPCLRKLVLCEFMFAKDASDLLSILPATLEELSLVDIKTIDDNDAPMKKPSTLRLEALRTLELTDICHPMLRFNDFIECPKLKCFIAGWTRDEVWEMPPWVPLSFSELKLDAELGGNIPVLDPSIQPAVVTITLGGSNPYLSLFNWVKDCLNCFHSPNLIRVLTINVINDRELATLSDAMELYPHESEYEVLSQFLEPFCSDGCLKTITLKILKELNSTDVDLPADRARELAKLKNGFAALFRLNVLDVYFEGCGDGTTIRLKLP</sequence>
<gene>
    <name evidence="1" type="ORF">CCMSSC00406_0006052</name>
</gene>
<dbReference type="Proteomes" id="UP000824881">
    <property type="component" value="Unassembled WGS sequence"/>
</dbReference>
<dbReference type="EMBL" id="WQMT02000009">
    <property type="protein sequence ID" value="KAG9219626.1"/>
    <property type="molecule type" value="Genomic_DNA"/>
</dbReference>
<evidence type="ECO:0000313" key="1">
    <source>
        <dbReference type="EMBL" id="KAG9219626.1"/>
    </source>
</evidence>
<reference evidence="1 2" key="1">
    <citation type="journal article" date="2021" name="Appl. Environ. Microbiol.">
        <title>Genetic linkage and physical mapping for an oyster mushroom Pleurotus cornucopiae and QTL analysis for the trait cap color.</title>
        <authorList>
            <person name="Zhang Y."/>
            <person name="Gao W."/>
            <person name="Sonnenberg A."/>
            <person name="Chen Q."/>
            <person name="Zhang J."/>
            <person name="Huang C."/>
        </authorList>
    </citation>
    <scope>NUCLEOTIDE SEQUENCE [LARGE SCALE GENOMIC DNA]</scope>
    <source>
        <strain evidence="1">CCMSSC00406</strain>
    </source>
</reference>